<dbReference type="GO" id="GO:0016836">
    <property type="term" value="F:hydro-lyase activity"/>
    <property type="evidence" value="ECO:0007669"/>
    <property type="project" value="UniProtKB-ARBA"/>
</dbReference>
<evidence type="ECO:0000259" key="8">
    <source>
        <dbReference type="PROSITE" id="PS51266"/>
    </source>
</evidence>
<dbReference type="GO" id="GO:0005739">
    <property type="term" value="C:mitochondrion"/>
    <property type="evidence" value="ECO:0007669"/>
    <property type="project" value="TreeGrafter"/>
</dbReference>
<evidence type="ECO:0000256" key="1">
    <source>
        <dbReference type="ARBA" id="ARBA00005254"/>
    </source>
</evidence>
<proteinExistence type="inferred from homology"/>
<dbReference type="FunFam" id="1.10.12.10:FF:000001">
    <property type="entry name" value="Probable enoyl-CoA hydratase, mitochondrial"/>
    <property type="match status" value="1"/>
</dbReference>
<dbReference type="Pfam" id="PF05495">
    <property type="entry name" value="zf-CHY"/>
    <property type="match status" value="1"/>
</dbReference>
<protein>
    <submittedName>
        <fullName evidence="9">Enoyl-CoA hydratase/isomerase</fullName>
    </submittedName>
</protein>
<dbReference type="GO" id="GO:0016853">
    <property type="term" value="F:isomerase activity"/>
    <property type="evidence" value="ECO:0007669"/>
    <property type="project" value="UniProtKB-KW"/>
</dbReference>
<dbReference type="InterPro" id="IPR001753">
    <property type="entry name" value="Enoyl-CoA_hydra/iso"/>
</dbReference>
<sequence>MSADLILVAKSQGVGVIKLNRPKALNALSAALIQQLLGSVKSFEEDDEVGAIVITGRRAHEKVFAAGADIKELEKLTFVNAYMGNFLQSLADGIAAARKPILAAVNGYALGGGCELAMMCDVIYGELQIAASNSPEKADCTTAGTNAVFGQPEIKIGTIPGAGGTQRLIRAVGKAKAMHMVLTGESMKADEAEQAGLVAKIVPPEKTLEIAIAAGAAMASMSRPVLLMAKESVNRAEDLALSEGLRFERRLYHASFSTNDSKEGMRAFIQKRKPTLKPLPAVEEHNTNRNYQKYTLFLNSLVSPIVLSYMCKHILNAQAAIRAPCCQKWFDCPECHAETSDHPIRKTTDMVFMCKKCRKAFRKDMAAFEESDEYSKRKYYTQKIIEAKTPTPVVGVEGEDARKDARMLRDERMKQLALSLDDEFADLLEP</sequence>
<dbReference type="InterPro" id="IPR037274">
    <property type="entry name" value="Znf_CHY_sf"/>
</dbReference>
<dbReference type="InterPro" id="IPR029045">
    <property type="entry name" value="ClpP/crotonase-like_dom_sf"/>
</dbReference>
<dbReference type="GO" id="GO:0008270">
    <property type="term" value="F:zinc ion binding"/>
    <property type="evidence" value="ECO:0007669"/>
    <property type="project" value="UniProtKB-KW"/>
</dbReference>
<keyword evidence="2" id="KW-0479">Metal-binding</keyword>
<keyword evidence="3 6" id="KW-0863">Zinc-finger</keyword>
<dbReference type="Proteomes" id="UP000602905">
    <property type="component" value="Unassembled WGS sequence"/>
</dbReference>
<dbReference type="PROSITE" id="PS00166">
    <property type="entry name" value="ENOYL_COA_HYDRATASE"/>
    <property type="match status" value="1"/>
</dbReference>
<dbReference type="GO" id="GO:0006635">
    <property type="term" value="P:fatty acid beta-oxidation"/>
    <property type="evidence" value="ECO:0007669"/>
    <property type="project" value="TreeGrafter"/>
</dbReference>
<keyword evidence="9" id="KW-0413">Isomerase</keyword>
<evidence type="ECO:0000313" key="10">
    <source>
        <dbReference type="Proteomes" id="UP000602905"/>
    </source>
</evidence>
<dbReference type="PROSITE" id="PS51266">
    <property type="entry name" value="ZF_CHY"/>
    <property type="match status" value="1"/>
</dbReference>
<reference evidence="9" key="1">
    <citation type="submission" date="2020-09" db="EMBL/GenBank/DDBJ databases">
        <title>Comparative genome analyses of four rice-infecting Rhizoctonia solani isolates reveal extensive enrichment of homogalacturonan modification genes.</title>
        <authorList>
            <person name="Lee D.-Y."/>
            <person name="Jeon J."/>
            <person name="Kim K.-T."/>
            <person name="Cheong K."/>
            <person name="Song H."/>
            <person name="Choi G."/>
            <person name="Ko J."/>
            <person name="Opiyo S.O."/>
            <person name="Zuo S."/>
            <person name="Madhav S."/>
            <person name="Lee Y.-H."/>
            <person name="Wang G.-L."/>
        </authorList>
    </citation>
    <scope>NUCLEOTIDE SEQUENCE</scope>
    <source>
        <strain evidence="9">AG1-IA WGL</strain>
    </source>
</reference>
<dbReference type="InterPro" id="IPR018376">
    <property type="entry name" value="Enoyl-CoA_hyd/isom_CS"/>
</dbReference>
<dbReference type="Gene3D" id="3.90.226.10">
    <property type="entry name" value="2-enoyl-CoA Hydratase, Chain A, domain 1"/>
    <property type="match status" value="1"/>
</dbReference>
<dbReference type="CDD" id="cd06558">
    <property type="entry name" value="crotonase-like"/>
    <property type="match status" value="1"/>
</dbReference>
<dbReference type="PANTHER" id="PTHR11941:SF54">
    <property type="entry name" value="ENOYL-COA HYDRATASE, MITOCHONDRIAL"/>
    <property type="match status" value="1"/>
</dbReference>
<keyword evidence="5" id="KW-0456">Lyase</keyword>
<dbReference type="OrthoDB" id="2018133at2759"/>
<evidence type="ECO:0000256" key="4">
    <source>
        <dbReference type="ARBA" id="ARBA00022833"/>
    </source>
</evidence>
<dbReference type="SUPFAM" id="SSF52096">
    <property type="entry name" value="ClpP/crotonase"/>
    <property type="match status" value="1"/>
</dbReference>
<accession>A0A8H7LU41</accession>
<dbReference type="PANTHER" id="PTHR11941">
    <property type="entry name" value="ENOYL-COA HYDRATASE-RELATED"/>
    <property type="match status" value="1"/>
</dbReference>
<feature type="non-terminal residue" evidence="9">
    <location>
        <position position="430"/>
    </location>
</feature>
<evidence type="ECO:0000256" key="5">
    <source>
        <dbReference type="ARBA" id="ARBA00023239"/>
    </source>
</evidence>
<name>A0A8H7LU41_9AGAM</name>
<evidence type="ECO:0000313" key="9">
    <source>
        <dbReference type="EMBL" id="KAF8707348.1"/>
    </source>
</evidence>
<gene>
    <name evidence="9" type="ORF">RHS03_04304</name>
</gene>
<comment type="caution">
    <text evidence="9">The sequence shown here is derived from an EMBL/GenBank/DDBJ whole genome shotgun (WGS) entry which is preliminary data.</text>
</comment>
<dbReference type="SUPFAM" id="SSF161219">
    <property type="entry name" value="CHY zinc finger-like"/>
    <property type="match status" value="1"/>
</dbReference>
<evidence type="ECO:0000256" key="7">
    <source>
        <dbReference type="RuleBase" id="RU003707"/>
    </source>
</evidence>
<dbReference type="Gene3D" id="1.10.12.10">
    <property type="entry name" value="Lyase 2-enoyl-coa Hydratase, Chain A, domain 2"/>
    <property type="match status" value="1"/>
</dbReference>
<dbReference type="EMBL" id="JACYCD010000049">
    <property type="protein sequence ID" value="KAF8707348.1"/>
    <property type="molecule type" value="Genomic_DNA"/>
</dbReference>
<keyword evidence="4" id="KW-0862">Zinc</keyword>
<dbReference type="InterPro" id="IPR014748">
    <property type="entry name" value="Enoyl-CoA_hydra_C"/>
</dbReference>
<evidence type="ECO:0000256" key="2">
    <source>
        <dbReference type="ARBA" id="ARBA00022723"/>
    </source>
</evidence>
<evidence type="ECO:0000256" key="3">
    <source>
        <dbReference type="ARBA" id="ARBA00022771"/>
    </source>
</evidence>
<feature type="domain" description="CHY-type" evidence="8">
    <location>
        <begin position="304"/>
        <end position="376"/>
    </location>
</feature>
<dbReference type="AlphaFoldDB" id="A0A8H7LU41"/>
<evidence type="ECO:0000256" key="6">
    <source>
        <dbReference type="PROSITE-ProRule" id="PRU00601"/>
    </source>
</evidence>
<organism evidence="9 10">
    <name type="scientific">Rhizoctonia solani</name>
    <dbReference type="NCBI Taxonomy" id="456999"/>
    <lineage>
        <taxon>Eukaryota</taxon>
        <taxon>Fungi</taxon>
        <taxon>Dikarya</taxon>
        <taxon>Basidiomycota</taxon>
        <taxon>Agaricomycotina</taxon>
        <taxon>Agaricomycetes</taxon>
        <taxon>Cantharellales</taxon>
        <taxon>Ceratobasidiaceae</taxon>
        <taxon>Rhizoctonia</taxon>
    </lineage>
</organism>
<dbReference type="Pfam" id="PF00378">
    <property type="entry name" value="ECH_1"/>
    <property type="match status" value="2"/>
</dbReference>
<dbReference type="InterPro" id="IPR008913">
    <property type="entry name" value="Znf_CHY"/>
</dbReference>
<comment type="similarity">
    <text evidence="1 7">Belongs to the enoyl-CoA hydratase/isomerase family.</text>
</comment>